<dbReference type="InterPro" id="IPR013149">
    <property type="entry name" value="ADH-like_C"/>
</dbReference>
<dbReference type="Pfam" id="PF08240">
    <property type="entry name" value="ADH_N"/>
    <property type="match status" value="1"/>
</dbReference>
<evidence type="ECO:0000313" key="5">
    <source>
        <dbReference type="Proteomes" id="UP000657385"/>
    </source>
</evidence>
<evidence type="ECO:0000256" key="1">
    <source>
        <dbReference type="ARBA" id="ARBA00022857"/>
    </source>
</evidence>
<name>A0A931FG35_9ACTN</name>
<comment type="caution">
    <text evidence="4">The sequence shown here is derived from an EMBL/GenBank/DDBJ whole genome shotgun (WGS) entry which is preliminary data.</text>
</comment>
<keyword evidence="2" id="KW-0560">Oxidoreductase</keyword>
<organism evidence="4 5">
    <name type="scientific">Streptacidiphilus fuscans</name>
    <dbReference type="NCBI Taxonomy" id="2789292"/>
    <lineage>
        <taxon>Bacteria</taxon>
        <taxon>Bacillati</taxon>
        <taxon>Actinomycetota</taxon>
        <taxon>Actinomycetes</taxon>
        <taxon>Kitasatosporales</taxon>
        <taxon>Streptomycetaceae</taxon>
        <taxon>Streptacidiphilus</taxon>
    </lineage>
</organism>
<dbReference type="SUPFAM" id="SSF51735">
    <property type="entry name" value="NAD(P)-binding Rossmann-fold domains"/>
    <property type="match status" value="1"/>
</dbReference>
<protein>
    <submittedName>
        <fullName evidence="4">Zinc-binding dehydrogenase</fullName>
    </submittedName>
</protein>
<evidence type="ECO:0000256" key="2">
    <source>
        <dbReference type="ARBA" id="ARBA00023002"/>
    </source>
</evidence>
<dbReference type="SUPFAM" id="SSF50129">
    <property type="entry name" value="GroES-like"/>
    <property type="match status" value="1"/>
</dbReference>
<sequence>MRAIAFEQLGQPDVLKVVNVPTPEPGPGQVAIDVVWSGVNFADAKARSAGYRVPQLPFVPGLEVSGTVRALGPGVTGLTVGQHVAAMLPGGGYAETVVAAAEATFAVPDALDLRDAAALITVLATGYGLLHDVARLREGETVLVQGAAGGVGTVTGQLARAAGAGRVFGVVSRPDKAEHARKFGYDEVLVGADFDEQVLKATDGRGVDVALDPVGGDSWRRSVASLARYGRAVSYGNAGGEAPWNADFAELSPRAISVGAFSVLTLGAGDPAALRSLTDRAFREAERAGITLPVTAEFPLDEAARAHQLLESRSSTGKLLLRVR</sequence>
<dbReference type="PANTHER" id="PTHR48106:SF13">
    <property type="entry name" value="QUINONE OXIDOREDUCTASE-RELATED"/>
    <property type="match status" value="1"/>
</dbReference>
<dbReference type="InterPro" id="IPR013154">
    <property type="entry name" value="ADH-like_N"/>
</dbReference>
<dbReference type="EMBL" id="JADPRT010000008">
    <property type="protein sequence ID" value="MBF9070491.1"/>
    <property type="molecule type" value="Genomic_DNA"/>
</dbReference>
<feature type="domain" description="Enoyl reductase (ER)" evidence="3">
    <location>
        <begin position="10"/>
        <end position="321"/>
    </location>
</feature>
<keyword evidence="5" id="KW-1185">Reference proteome</keyword>
<reference evidence="4" key="1">
    <citation type="submission" date="2020-11" db="EMBL/GenBank/DDBJ databases">
        <title>Isolation and identification of active actinomycetes.</title>
        <authorList>
            <person name="Yu B."/>
        </authorList>
    </citation>
    <scope>NUCLEOTIDE SEQUENCE</scope>
    <source>
        <strain evidence="4">NEAU-YB345</strain>
    </source>
</reference>
<dbReference type="RefSeq" id="WP_196195658.1">
    <property type="nucleotide sequence ID" value="NZ_JADPRT010000008.1"/>
</dbReference>
<dbReference type="GO" id="GO:0070402">
    <property type="term" value="F:NADPH binding"/>
    <property type="evidence" value="ECO:0007669"/>
    <property type="project" value="TreeGrafter"/>
</dbReference>
<dbReference type="InterPro" id="IPR002364">
    <property type="entry name" value="Quin_OxRdtase/zeta-crystal_CS"/>
</dbReference>
<dbReference type="InterPro" id="IPR036291">
    <property type="entry name" value="NAD(P)-bd_dom_sf"/>
</dbReference>
<dbReference type="InterPro" id="IPR020843">
    <property type="entry name" value="ER"/>
</dbReference>
<dbReference type="InterPro" id="IPR011032">
    <property type="entry name" value="GroES-like_sf"/>
</dbReference>
<dbReference type="SMART" id="SM00829">
    <property type="entry name" value="PKS_ER"/>
    <property type="match status" value="1"/>
</dbReference>
<keyword evidence="1" id="KW-0521">NADP</keyword>
<accession>A0A931FG35</accession>
<dbReference type="GO" id="GO:0005829">
    <property type="term" value="C:cytosol"/>
    <property type="evidence" value="ECO:0007669"/>
    <property type="project" value="TreeGrafter"/>
</dbReference>
<dbReference type="Gene3D" id="3.40.50.720">
    <property type="entry name" value="NAD(P)-binding Rossmann-like Domain"/>
    <property type="match status" value="1"/>
</dbReference>
<evidence type="ECO:0000313" key="4">
    <source>
        <dbReference type="EMBL" id="MBF9070491.1"/>
    </source>
</evidence>
<dbReference type="GO" id="GO:0003960">
    <property type="term" value="F:quinone reductase (NADPH) activity"/>
    <property type="evidence" value="ECO:0007669"/>
    <property type="project" value="TreeGrafter"/>
</dbReference>
<proteinExistence type="predicted"/>
<dbReference type="GO" id="GO:0008270">
    <property type="term" value="F:zinc ion binding"/>
    <property type="evidence" value="ECO:0007669"/>
    <property type="project" value="InterPro"/>
</dbReference>
<dbReference type="Proteomes" id="UP000657385">
    <property type="component" value="Unassembled WGS sequence"/>
</dbReference>
<evidence type="ECO:0000259" key="3">
    <source>
        <dbReference type="SMART" id="SM00829"/>
    </source>
</evidence>
<dbReference type="GO" id="GO:0035925">
    <property type="term" value="F:mRNA 3'-UTR AU-rich region binding"/>
    <property type="evidence" value="ECO:0007669"/>
    <property type="project" value="TreeGrafter"/>
</dbReference>
<dbReference type="AlphaFoldDB" id="A0A931FG35"/>
<dbReference type="PANTHER" id="PTHR48106">
    <property type="entry name" value="QUINONE OXIDOREDUCTASE PIG3-RELATED"/>
    <property type="match status" value="1"/>
</dbReference>
<dbReference type="PROSITE" id="PS01162">
    <property type="entry name" value="QOR_ZETA_CRYSTAL"/>
    <property type="match status" value="1"/>
</dbReference>
<dbReference type="Pfam" id="PF00107">
    <property type="entry name" value="ADH_zinc_N"/>
    <property type="match status" value="1"/>
</dbReference>
<gene>
    <name evidence="4" type="ORF">I2501_20925</name>
</gene>
<dbReference type="Gene3D" id="3.90.180.10">
    <property type="entry name" value="Medium-chain alcohol dehydrogenases, catalytic domain"/>
    <property type="match status" value="1"/>
</dbReference>